<evidence type="ECO:0000313" key="1">
    <source>
        <dbReference type="EMBL" id="MFC0605023.1"/>
    </source>
</evidence>
<accession>A0ABV6Q9S1</accession>
<dbReference type="RefSeq" id="WP_386063650.1">
    <property type="nucleotide sequence ID" value="NZ_JBHLTQ010000005.1"/>
</dbReference>
<comment type="caution">
    <text evidence="1">The sequence shown here is derived from an EMBL/GenBank/DDBJ whole genome shotgun (WGS) entry which is preliminary data.</text>
</comment>
<gene>
    <name evidence="1" type="ORF">ACFFGA_10695</name>
</gene>
<sequence length="668" mass="70669">MKLFSLLFSLFLPILLFGQVGVGTTSPDASSILDISASDKGVLVPRVSLVDVSNLTTPISTPAVGLLVWNTNAVVTGGDGIGFYFFNGTQWVPIQQTLSDDADFYLENTTAAPTDINDDIYTQGNVAIGKNTADYNLDVIEIIDTRTINLYNGATSGETSGIFNQVSGTMINTDSQRGLYNLLSGTGNNPHYGVYNNLLSEGAGPKYGSSNIFSGSGTGAITGLYNHITNTGGAAHYGLHSIFDGSSFDERGIYNNFMQSESATRYGLYNSFDSSNSLSPTDYGVFTSMTGDSSSNQYGVFQFIGNSGTGTHYGIVNQMQAGAGFKFGLTNEISLAGSTEGTGVHNTFSTSSTANLIIGSHNEFSGSASEISGVKNEFLGSEGLMTKGIDNDFSGTIATGAYNYGVYSAFNNLATGNQYGSYNEFTSSSGIMYGVSNVVNGGQDFCGLYNNVTSANPGDKYGVNNYFNPAAGGTHYGVYSDVRKSNSYSGYFLGRVSIGTDGTDNYILPESRGTDGQIMQTDATGNVTWVDNINPISSIPVYSNGNYNMNHGTGGIDLSSMDSSLEPSIYNAAGNIQVKLVIRYTNALGTNNFQLRAHDGTTETFPITNASGWTFAATQNGGVATSAWVDWNAGTNAQEIHVFGWSNSNNPASDSITIINAYLLVRSQ</sequence>
<evidence type="ECO:0000313" key="2">
    <source>
        <dbReference type="Proteomes" id="UP001589832"/>
    </source>
</evidence>
<keyword evidence="2" id="KW-1185">Reference proteome</keyword>
<dbReference type="Proteomes" id="UP001589832">
    <property type="component" value="Unassembled WGS sequence"/>
</dbReference>
<proteinExistence type="predicted"/>
<name>A0ABV6Q9S1_9FLAO</name>
<dbReference type="EMBL" id="JBHLTQ010000005">
    <property type="protein sequence ID" value="MFC0605023.1"/>
    <property type="molecule type" value="Genomic_DNA"/>
</dbReference>
<organism evidence="1 2">
    <name type="scientific">Winogradskyella pulchriflava</name>
    <dbReference type="NCBI Taxonomy" id="1110688"/>
    <lineage>
        <taxon>Bacteria</taxon>
        <taxon>Pseudomonadati</taxon>
        <taxon>Bacteroidota</taxon>
        <taxon>Flavobacteriia</taxon>
        <taxon>Flavobacteriales</taxon>
        <taxon>Flavobacteriaceae</taxon>
        <taxon>Winogradskyella</taxon>
    </lineage>
</organism>
<reference evidence="1 2" key="1">
    <citation type="submission" date="2024-09" db="EMBL/GenBank/DDBJ databases">
        <authorList>
            <person name="Sun Q."/>
            <person name="Mori K."/>
        </authorList>
    </citation>
    <scope>NUCLEOTIDE SEQUENCE [LARGE SCALE GENOMIC DNA]</scope>
    <source>
        <strain evidence="1 2">NCAIM B.02481</strain>
    </source>
</reference>
<protein>
    <submittedName>
        <fullName evidence="1">Uncharacterized protein</fullName>
    </submittedName>
</protein>